<protein>
    <submittedName>
        <fullName evidence="2">Uncharacterized protein</fullName>
    </submittedName>
</protein>
<dbReference type="Proteomes" id="UP000265618">
    <property type="component" value="Unassembled WGS sequence"/>
</dbReference>
<evidence type="ECO:0000256" key="1">
    <source>
        <dbReference type="SAM" id="MobiDB-lite"/>
    </source>
</evidence>
<organism evidence="2 3">
    <name type="scientific">Kipferlia bialata</name>
    <dbReference type="NCBI Taxonomy" id="797122"/>
    <lineage>
        <taxon>Eukaryota</taxon>
        <taxon>Metamonada</taxon>
        <taxon>Carpediemonas-like organisms</taxon>
        <taxon>Kipferlia</taxon>
    </lineage>
</organism>
<proteinExistence type="predicted"/>
<accession>A0A9K3GGR6</accession>
<sequence>MHDCYVVEEADSDIDEDIVYPSVGEEEYEDEWTEEHEMLARTYETTGVIPKVFCSPFEAKVLRRLGLQVLKSKDVHAYFSYFVAEGILFETQQETARHYSFDLSPSSEQWKGIYAAIRRGKELGFHRLSSRARLTYARATVRVGILEEEYWWVWYVQNGEAEGIDWEGNVVEVKGETKPEFYYDDFAPILLHFLPRLFGSTTVASGPSVSKGDEGSSRVTNTEA</sequence>
<feature type="region of interest" description="Disordered" evidence="1">
    <location>
        <begin position="203"/>
        <end position="224"/>
    </location>
</feature>
<evidence type="ECO:0000313" key="2">
    <source>
        <dbReference type="EMBL" id="GIQ81870.1"/>
    </source>
</evidence>
<evidence type="ECO:0000313" key="3">
    <source>
        <dbReference type="Proteomes" id="UP000265618"/>
    </source>
</evidence>
<dbReference type="EMBL" id="BDIP01000520">
    <property type="protein sequence ID" value="GIQ81870.1"/>
    <property type="molecule type" value="Genomic_DNA"/>
</dbReference>
<gene>
    <name evidence="2" type="ORF">KIPB_002905</name>
</gene>
<keyword evidence="3" id="KW-1185">Reference proteome</keyword>
<dbReference type="AlphaFoldDB" id="A0A9K3GGR6"/>
<reference evidence="2 3" key="1">
    <citation type="journal article" date="2018" name="PLoS ONE">
        <title>The draft genome of Kipferlia bialata reveals reductive genome evolution in fornicate parasites.</title>
        <authorList>
            <person name="Tanifuji G."/>
            <person name="Takabayashi S."/>
            <person name="Kume K."/>
            <person name="Takagi M."/>
            <person name="Nakayama T."/>
            <person name="Kamikawa R."/>
            <person name="Inagaki Y."/>
            <person name="Hashimoto T."/>
        </authorList>
    </citation>
    <scope>NUCLEOTIDE SEQUENCE [LARGE SCALE GENOMIC DNA]</scope>
    <source>
        <strain evidence="2">NY0173</strain>
    </source>
</reference>
<comment type="caution">
    <text evidence="2">The sequence shown here is derived from an EMBL/GenBank/DDBJ whole genome shotgun (WGS) entry which is preliminary data.</text>
</comment>
<name>A0A9K3GGR6_9EUKA</name>